<dbReference type="InterPro" id="IPR019786">
    <property type="entry name" value="Zinc_finger_PHD-type_CS"/>
</dbReference>
<dbReference type="InterPro" id="IPR001965">
    <property type="entry name" value="Znf_PHD"/>
</dbReference>
<evidence type="ECO:0000313" key="8">
    <source>
        <dbReference type="Proteomes" id="UP000007303"/>
    </source>
</evidence>
<dbReference type="InterPro" id="IPR028938">
    <property type="entry name" value="Rsf1-like"/>
</dbReference>
<evidence type="ECO:0000256" key="5">
    <source>
        <dbReference type="SAM" id="MobiDB-lite"/>
    </source>
</evidence>
<evidence type="ECO:0000259" key="6">
    <source>
        <dbReference type="PROSITE" id="PS50016"/>
    </source>
</evidence>
<dbReference type="PANTHER" id="PTHR14296:SF16">
    <property type="entry name" value="REMODELING AND SPACING FACTOR 1"/>
    <property type="match status" value="1"/>
</dbReference>
<reference evidence="7" key="3">
    <citation type="submission" date="2025-09" db="UniProtKB">
        <authorList>
            <consortium name="Ensembl"/>
        </authorList>
    </citation>
    <scope>IDENTIFICATION</scope>
</reference>
<proteinExistence type="predicted"/>
<dbReference type="InParanoid" id="H3CKJ8"/>
<evidence type="ECO:0000313" key="7">
    <source>
        <dbReference type="Ensembl" id="ENSTNIP00000008777.1"/>
    </source>
</evidence>
<sequence>GKRRHRRRWSSIRFKKRKLNGGELEPGEGGRGEQEEANSEESCKSEENPVEDACSHCGLPNHPELILLCDSCDSGYHTACLRPPLMLIPDGEWFCPPCQHKLLCEKLEEQLHHLDSALKKRERAERRRERLVYVGISEENIIRVRHAGVI</sequence>
<dbReference type="SUPFAM" id="SSF57903">
    <property type="entry name" value="FYVE/PHD zinc finger"/>
    <property type="match status" value="1"/>
</dbReference>
<name>H3CKJ8_TETNG</name>
<dbReference type="PROSITE" id="PS01359">
    <property type="entry name" value="ZF_PHD_1"/>
    <property type="match status" value="1"/>
</dbReference>
<reference evidence="7" key="2">
    <citation type="submission" date="2025-08" db="UniProtKB">
        <authorList>
            <consortium name="Ensembl"/>
        </authorList>
    </citation>
    <scope>IDENTIFICATION</scope>
</reference>
<accession>H3CKJ8</accession>
<dbReference type="PROSITE" id="PS50016">
    <property type="entry name" value="ZF_PHD_2"/>
    <property type="match status" value="1"/>
</dbReference>
<dbReference type="InterPro" id="IPR019787">
    <property type="entry name" value="Znf_PHD-finger"/>
</dbReference>
<dbReference type="STRING" id="99883.ENSTNIP00000008777"/>
<dbReference type="GO" id="GO:0031213">
    <property type="term" value="C:RSF complex"/>
    <property type="evidence" value="ECO:0007669"/>
    <property type="project" value="InterPro"/>
</dbReference>
<dbReference type="GO" id="GO:0042393">
    <property type="term" value="F:histone binding"/>
    <property type="evidence" value="ECO:0007669"/>
    <property type="project" value="TreeGrafter"/>
</dbReference>
<dbReference type="OMA" id="KPCRVEV"/>
<dbReference type="Pfam" id="PF00628">
    <property type="entry name" value="PHD"/>
    <property type="match status" value="1"/>
</dbReference>
<keyword evidence="1" id="KW-0479">Metal-binding</keyword>
<dbReference type="SMART" id="SM00249">
    <property type="entry name" value="PHD"/>
    <property type="match status" value="1"/>
</dbReference>
<dbReference type="CDD" id="cd15543">
    <property type="entry name" value="PHD_RSF1"/>
    <property type="match status" value="1"/>
</dbReference>
<keyword evidence="8" id="KW-1185">Reference proteome</keyword>
<evidence type="ECO:0000256" key="2">
    <source>
        <dbReference type="ARBA" id="ARBA00022771"/>
    </source>
</evidence>
<dbReference type="GO" id="GO:0045892">
    <property type="term" value="P:negative regulation of DNA-templated transcription"/>
    <property type="evidence" value="ECO:0007669"/>
    <property type="project" value="TreeGrafter"/>
</dbReference>
<feature type="domain" description="PHD-type" evidence="6">
    <location>
        <begin position="51"/>
        <end position="101"/>
    </location>
</feature>
<dbReference type="PANTHER" id="PTHR14296">
    <property type="entry name" value="REMODELING AND SPACING FACTOR 1"/>
    <property type="match status" value="1"/>
</dbReference>
<dbReference type="Ensembl" id="ENSTNIT00000008947.1">
    <property type="protein sequence ID" value="ENSTNIP00000008777.1"/>
    <property type="gene ID" value="ENSTNIG00000006034.1"/>
</dbReference>
<keyword evidence="2 4" id="KW-0863">Zinc-finger</keyword>
<protein>
    <recommendedName>
        <fullName evidence="6">PHD-type domain-containing protein</fullName>
    </recommendedName>
</protein>
<dbReference type="HOGENOM" id="CLU_1744826_0_0_1"/>
<feature type="region of interest" description="Disordered" evidence="5">
    <location>
        <begin position="17"/>
        <end position="46"/>
    </location>
</feature>
<keyword evidence="3" id="KW-0862">Zinc</keyword>
<reference evidence="8" key="1">
    <citation type="journal article" date="2004" name="Nature">
        <title>Genome duplication in the teleost fish Tetraodon nigroviridis reveals the early vertebrate proto-karyotype.</title>
        <authorList>
            <person name="Jaillon O."/>
            <person name="Aury J.-M."/>
            <person name="Brunet F."/>
            <person name="Petit J.-L."/>
            <person name="Stange-Thomann N."/>
            <person name="Mauceli E."/>
            <person name="Bouneau L."/>
            <person name="Fischer C."/>
            <person name="Ozouf-Costaz C."/>
            <person name="Bernot A."/>
            <person name="Nicaud S."/>
            <person name="Jaffe D."/>
            <person name="Fisher S."/>
            <person name="Lutfalla G."/>
            <person name="Dossat C."/>
            <person name="Segurens B."/>
            <person name="Dasilva C."/>
            <person name="Salanoubat M."/>
            <person name="Levy M."/>
            <person name="Boudet N."/>
            <person name="Castellano S."/>
            <person name="Anthouard V."/>
            <person name="Jubin C."/>
            <person name="Castelli V."/>
            <person name="Katinka M."/>
            <person name="Vacherie B."/>
            <person name="Biemont C."/>
            <person name="Skalli Z."/>
            <person name="Cattolico L."/>
            <person name="Poulain J."/>
            <person name="De Berardinis V."/>
            <person name="Cruaud C."/>
            <person name="Duprat S."/>
            <person name="Brottier P."/>
            <person name="Coutanceau J.-P."/>
            <person name="Gouzy J."/>
            <person name="Parra G."/>
            <person name="Lardier G."/>
            <person name="Chapple C."/>
            <person name="McKernan K.J."/>
            <person name="McEwan P."/>
            <person name="Bosak S."/>
            <person name="Kellis M."/>
            <person name="Volff J.-N."/>
            <person name="Guigo R."/>
            <person name="Zody M.C."/>
            <person name="Mesirov J."/>
            <person name="Lindblad-Toh K."/>
            <person name="Birren B."/>
            <person name="Nusbaum C."/>
            <person name="Kahn D."/>
            <person name="Robinson-Rechavi M."/>
            <person name="Laudet V."/>
            <person name="Schachter V."/>
            <person name="Quetier F."/>
            <person name="Saurin W."/>
            <person name="Scarpelli C."/>
            <person name="Wincker P."/>
            <person name="Lander E.S."/>
            <person name="Weissenbach J."/>
            <person name="Roest Crollius H."/>
        </authorList>
    </citation>
    <scope>NUCLEOTIDE SEQUENCE [LARGE SCALE GENOMIC DNA]</scope>
</reference>
<dbReference type="InterPro" id="IPR011011">
    <property type="entry name" value="Znf_FYVE_PHD"/>
</dbReference>
<evidence type="ECO:0000256" key="1">
    <source>
        <dbReference type="ARBA" id="ARBA00022723"/>
    </source>
</evidence>
<evidence type="ECO:0000256" key="4">
    <source>
        <dbReference type="PROSITE-ProRule" id="PRU00146"/>
    </source>
</evidence>
<organism evidence="7 8">
    <name type="scientific">Tetraodon nigroviridis</name>
    <name type="common">Spotted green pufferfish</name>
    <name type="synonym">Chelonodon nigroviridis</name>
    <dbReference type="NCBI Taxonomy" id="99883"/>
    <lineage>
        <taxon>Eukaryota</taxon>
        <taxon>Metazoa</taxon>
        <taxon>Chordata</taxon>
        <taxon>Craniata</taxon>
        <taxon>Vertebrata</taxon>
        <taxon>Euteleostomi</taxon>
        <taxon>Actinopterygii</taxon>
        <taxon>Neopterygii</taxon>
        <taxon>Teleostei</taxon>
        <taxon>Neoteleostei</taxon>
        <taxon>Acanthomorphata</taxon>
        <taxon>Eupercaria</taxon>
        <taxon>Tetraodontiformes</taxon>
        <taxon>Tetradontoidea</taxon>
        <taxon>Tetraodontidae</taxon>
        <taxon>Tetraodon</taxon>
    </lineage>
</organism>
<dbReference type="AlphaFoldDB" id="H3CKJ8"/>
<dbReference type="InterPro" id="IPR013083">
    <property type="entry name" value="Znf_RING/FYVE/PHD"/>
</dbReference>
<dbReference type="GeneTree" id="ENSGT00530000064411"/>
<evidence type="ECO:0000256" key="3">
    <source>
        <dbReference type="ARBA" id="ARBA00022833"/>
    </source>
</evidence>
<dbReference type="GO" id="GO:0008270">
    <property type="term" value="F:zinc ion binding"/>
    <property type="evidence" value="ECO:0007669"/>
    <property type="project" value="UniProtKB-KW"/>
</dbReference>
<dbReference type="Proteomes" id="UP000007303">
    <property type="component" value="Unassembled WGS sequence"/>
</dbReference>
<dbReference type="Gene3D" id="3.30.40.10">
    <property type="entry name" value="Zinc/RING finger domain, C3HC4 (zinc finger)"/>
    <property type="match status" value="1"/>
</dbReference>